<comment type="caution">
    <text evidence="3">The sequence shown here is derived from an EMBL/GenBank/DDBJ whole genome shotgun (WGS) entry which is preliminary data.</text>
</comment>
<feature type="chain" id="PRO_5045324197" evidence="2">
    <location>
        <begin position="24"/>
        <end position="366"/>
    </location>
</feature>
<keyword evidence="4" id="KW-1185">Reference proteome</keyword>
<sequence>MLNHLFRSTIVLAMLIFPFFGNAQTNEVKKHLNEKEIKKLTSSEKLIKKGNSVINEVKQLEEEVEALKNAEGRIKTRKINKRNQKIAETKMKAAIFFEDGYGKHINTLDKRIKALEKEGNSEAAQTRSDVHSLEKKAKKQYNKAERLTSPADMIAMLELAQENQSKAIALQEKFLLSVLESNSTKEEVTETTEPEEEVIAVIDSTTTIEPQPEPVVEEIETTQVPVTTIEPEVTSTATIATGAAVATVAAMPEETEETPEEESVITVNEETAVEEPESVMDVFLSIQFLADKQKASESQLKQAYSGSLEIIEKTGNGWYRYSLGKFTDVTKARKTMQEENIKGFIVAYNKDERISVKEALELISNQ</sequence>
<keyword evidence="2" id="KW-0732">Signal</keyword>
<dbReference type="RefSeq" id="WP_212217615.1">
    <property type="nucleotide sequence ID" value="NZ_JAGUCO010000019.1"/>
</dbReference>
<gene>
    <name evidence="3" type="ORF">KEM10_18115</name>
</gene>
<evidence type="ECO:0000313" key="3">
    <source>
        <dbReference type="EMBL" id="MBS2100207.1"/>
    </source>
</evidence>
<feature type="signal peptide" evidence="2">
    <location>
        <begin position="1"/>
        <end position="23"/>
    </location>
</feature>
<accession>A0ABS5JZ75</accession>
<dbReference type="Proteomes" id="UP000708576">
    <property type="component" value="Unassembled WGS sequence"/>
</dbReference>
<reference evidence="3 4" key="1">
    <citation type="journal article" date="2015" name="Int. J. Syst. Evol. Microbiol.">
        <title>Carboxylicivirga linearis sp. nov., isolated from a sea cucumber culture pond.</title>
        <authorList>
            <person name="Wang F.Q."/>
            <person name="Zhou Y.X."/>
            <person name="Lin X.Z."/>
            <person name="Chen G.J."/>
            <person name="Du Z.J."/>
        </authorList>
    </citation>
    <scope>NUCLEOTIDE SEQUENCE [LARGE SCALE GENOMIC DNA]</scope>
    <source>
        <strain evidence="3 4">FB218</strain>
    </source>
</reference>
<evidence type="ECO:0000256" key="1">
    <source>
        <dbReference type="SAM" id="Coils"/>
    </source>
</evidence>
<dbReference type="EMBL" id="JAGUCO010000019">
    <property type="protein sequence ID" value="MBS2100207.1"/>
    <property type="molecule type" value="Genomic_DNA"/>
</dbReference>
<organism evidence="3 4">
    <name type="scientific">Carboxylicivirga linearis</name>
    <dbReference type="NCBI Taxonomy" id="1628157"/>
    <lineage>
        <taxon>Bacteria</taxon>
        <taxon>Pseudomonadati</taxon>
        <taxon>Bacteroidota</taxon>
        <taxon>Bacteroidia</taxon>
        <taxon>Marinilabiliales</taxon>
        <taxon>Marinilabiliaceae</taxon>
        <taxon>Carboxylicivirga</taxon>
    </lineage>
</organism>
<evidence type="ECO:0000256" key="2">
    <source>
        <dbReference type="SAM" id="SignalP"/>
    </source>
</evidence>
<name>A0ABS5JZ75_9BACT</name>
<protein>
    <submittedName>
        <fullName evidence="3">SPOR domain-containing protein</fullName>
    </submittedName>
</protein>
<evidence type="ECO:0000313" key="4">
    <source>
        <dbReference type="Proteomes" id="UP000708576"/>
    </source>
</evidence>
<keyword evidence="1" id="KW-0175">Coiled coil</keyword>
<feature type="coiled-coil region" evidence="1">
    <location>
        <begin position="43"/>
        <end position="77"/>
    </location>
</feature>
<proteinExistence type="predicted"/>